<dbReference type="EMBL" id="JACIJB010000001">
    <property type="protein sequence ID" value="MBB5660037.1"/>
    <property type="molecule type" value="Genomic_DNA"/>
</dbReference>
<dbReference type="PANTHER" id="PTHR12147:SF26">
    <property type="entry name" value="PEPTIDASE M28 DOMAIN-CONTAINING PROTEIN"/>
    <property type="match status" value="1"/>
</dbReference>
<keyword evidence="1" id="KW-0812">Transmembrane</keyword>
<feature type="transmembrane region" description="Helical" evidence="1">
    <location>
        <begin position="353"/>
        <end position="370"/>
    </location>
</feature>
<accession>A0A7W9E689</accession>
<dbReference type="GO" id="GO:0008235">
    <property type="term" value="F:metalloexopeptidase activity"/>
    <property type="evidence" value="ECO:0007669"/>
    <property type="project" value="InterPro"/>
</dbReference>
<dbReference type="PANTHER" id="PTHR12147">
    <property type="entry name" value="METALLOPEPTIDASE M28 FAMILY MEMBER"/>
    <property type="match status" value="1"/>
</dbReference>
<keyword evidence="1" id="KW-0472">Membrane</keyword>
<dbReference type="RefSeq" id="WP_123286096.1">
    <property type="nucleotide sequence ID" value="NZ_JACIJB010000001.1"/>
</dbReference>
<sequence length="639" mass="66285">MSAASPSPRARIVRGRPALGILLLVSLLLGLGLAALLTRTPAPRPADAEASVFSARRAMVDVERLARAPRPLGTPEHAAARAYLLGRMQALGLDPVVMEGPLSPGSIRRMERWELSPEAAGYRVRNLVGQLPGRDPTAAPVVLMAHYDSVPGSPGAADDATGVAAVLEAVRAIQARGPTERPLIVLITDAEELGLDGARVFFGDYPDRARIGFVVNLEARGGGGRAMMFETGPGNAGAVGLLAGAAPHIDGGVTSNSLAVAIYRMMSNDTDFSVPRERGIAGLNFAFIGRADQYHRPSSTPEALDKGSLQHIGSQALEVTDRLLRTETLPEAGPDRVYADAFGGAMIVMPAPWGWGLVVVSLGLLAFAVFRSRTALASLLRGAVDGVAFLAGAFVLAQAVRLAAGPMLRRVESADVYYQLLERLPLMEVATGLALFGAALVFLAGTSGKLRMAWMGTVAVLGLLVQLIGGWDPVSAGMTALALVAVIPVPPPAASPWPRWLGLIGLVLVLGAVAQALLPEAAFLLLWPGLVAVAAAAFVAAIDPELRRGRISLVPVVTTVVVGGWLLAMGHPVFLGIGMDLPGILALIALLWLSLAAPLALMTPNSPGAGPWSGLRIIGLVLIVAAVSVSASALVFMPG</sequence>
<evidence type="ECO:0000259" key="2">
    <source>
        <dbReference type="Pfam" id="PF04389"/>
    </source>
</evidence>
<feature type="transmembrane region" description="Helical" evidence="1">
    <location>
        <begin position="554"/>
        <end position="577"/>
    </location>
</feature>
<dbReference type="OrthoDB" id="9778250at2"/>
<evidence type="ECO:0000313" key="4">
    <source>
        <dbReference type="Proteomes" id="UP000548978"/>
    </source>
</evidence>
<feature type="transmembrane region" description="Helical" evidence="1">
    <location>
        <begin position="583"/>
        <end position="602"/>
    </location>
</feature>
<dbReference type="Pfam" id="PF04389">
    <property type="entry name" value="Peptidase_M28"/>
    <property type="match status" value="1"/>
</dbReference>
<feature type="transmembrane region" description="Helical" evidence="1">
    <location>
        <begin position="524"/>
        <end position="542"/>
    </location>
</feature>
<organism evidence="3 4">
    <name type="scientific">Brevundimonas halotolerans</name>
    <dbReference type="NCBI Taxonomy" id="69670"/>
    <lineage>
        <taxon>Bacteria</taxon>
        <taxon>Pseudomonadati</taxon>
        <taxon>Pseudomonadota</taxon>
        <taxon>Alphaproteobacteria</taxon>
        <taxon>Caulobacterales</taxon>
        <taxon>Caulobacteraceae</taxon>
        <taxon>Brevundimonas</taxon>
    </lineage>
</organism>
<dbReference type="AlphaFoldDB" id="A0A7W9E689"/>
<dbReference type="InterPro" id="IPR045175">
    <property type="entry name" value="M28_fam"/>
</dbReference>
<dbReference type="GO" id="GO:0006508">
    <property type="term" value="P:proteolysis"/>
    <property type="evidence" value="ECO:0007669"/>
    <property type="project" value="InterPro"/>
</dbReference>
<protein>
    <recommendedName>
        <fullName evidence="2">Peptidase M28 domain-containing protein</fullName>
    </recommendedName>
</protein>
<comment type="caution">
    <text evidence="3">The sequence shown here is derived from an EMBL/GenBank/DDBJ whole genome shotgun (WGS) entry which is preliminary data.</text>
</comment>
<dbReference type="InterPro" id="IPR007484">
    <property type="entry name" value="Peptidase_M28"/>
</dbReference>
<dbReference type="Gene3D" id="3.40.630.10">
    <property type="entry name" value="Zn peptidases"/>
    <property type="match status" value="1"/>
</dbReference>
<evidence type="ECO:0000313" key="3">
    <source>
        <dbReference type="EMBL" id="MBB5660037.1"/>
    </source>
</evidence>
<evidence type="ECO:0000256" key="1">
    <source>
        <dbReference type="SAM" id="Phobius"/>
    </source>
</evidence>
<feature type="domain" description="Peptidase M28" evidence="2">
    <location>
        <begin position="126"/>
        <end position="319"/>
    </location>
</feature>
<keyword evidence="1" id="KW-1133">Transmembrane helix</keyword>
<dbReference type="Proteomes" id="UP000548978">
    <property type="component" value="Unassembled WGS sequence"/>
</dbReference>
<name>A0A7W9E689_9CAUL</name>
<gene>
    <name evidence="3" type="ORF">FHS65_000755</name>
</gene>
<feature type="transmembrane region" description="Helical" evidence="1">
    <location>
        <begin position="382"/>
        <end position="404"/>
    </location>
</feature>
<feature type="transmembrane region" description="Helical" evidence="1">
    <location>
        <begin position="614"/>
        <end position="637"/>
    </location>
</feature>
<keyword evidence="4" id="KW-1185">Reference proteome</keyword>
<feature type="transmembrane region" description="Helical" evidence="1">
    <location>
        <begin position="424"/>
        <end position="445"/>
    </location>
</feature>
<proteinExistence type="predicted"/>
<dbReference type="SUPFAM" id="SSF53187">
    <property type="entry name" value="Zn-dependent exopeptidases"/>
    <property type="match status" value="1"/>
</dbReference>
<reference evidence="3 4" key="1">
    <citation type="submission" date="2020-08" db="EMBL/GenBank/DDBJ databases">
        <title>Genomic Encyclopedia of Type Strains, Phase IV (KMG-IV): sequencing the most valuable type-strain genomes for metagenomic binning, comparative biology and taxonomic classification.</title>
        <authorList>
            <person name="Goeker M."/>
        </authorList>
    </citation>
    <scope>NUCLEOTIDE SEQUENCE [LARGE SCALE GENOMIC DNA]</scope>
    <source>
        <strain evidence="3 4">DSM 24448</strain>
    </source>
</reference>
<feature type="transmembrane region" description="Helical" evidence="1">
    <location>
        <begin position="500"/>
        <end position="518"/>
    </location>
</feature>